<proteinExistence type="predicted"/>
<evidence type="ECO:0000313" key="3">
    <source>
        <dbReference type="Proteomes" id="UP001179952"/>
    </source>
</evidence>
<name>A0AAV9BFB3_ACOGR</name>
<reference evidence="2" key="1">
    <citation type="journal article" date="2023" name="Nat. Commun.">
        <title>Diploid and tetraploid genomes of Acorus and the evolution of monocots.</title>
        <authorList>
            <person name="Ma L."/>
            <person name="Liu K.W."/>
            <person name="Li Z."/>
            <person name="Hsiao Y.Y."/>
            <person name="Qi Y."/>
            <person name="Fu T."/>
            <person name="Tang G.D."/>
            <person name="Zhang D."/>
            <person name="Sun W.H."/>
            <person name="Liu D.K."/>
            <person name="Li Y."/>
            <person name="Chen G.Z."/>
            <person name="Liu X.D."/>
            <person name="Liao X.Y."/>
            <person name="Jiang Y.T."/>
            <person name="Yu X."/>
            <person name="Hao Y."/>
            <person name="Huang J."/>
            <person name="Zhao X.W."/>
            <person name="Ke S."/>
            <person name="Chen Y.Y."/>
            <person name="Wu W.L."/>
            <person name="Hsu J.L."/>
            <person name="Lin Y.F."/>
            <person name="Huang M.D."/>
            <person name="Li C.Y."/>
            <person name="Huang L."/>
            <person name="Wang Z.W."/>
            <person name="Zhao X."/>
            <person name="Zhong W.Y."/>
            <person name="Peng D.H."/>
            <person name="Ahmad S."/>
            <person name="Lan S."/>
            <person name="Zhang J.S."/>
            <person name="Tsai W.C."/>
            <person name="Van de Peer Y."/>
            <person name="Liu Z.J."/>
        </authorList>
    </citation>
    <scope>NUCLEOTIDE SEQUENCE</scope>
    <source>
        <strain evidence="2">SCP</strain>
    </source>
</reference>
<comment type="caution">
    <text evidence="2">The sequence shown here is derived from an EMBL/GenBank/DDBJ whole genome shotgun (WGS) entry which is preliminary data.</text>
</comment>
<protein>
    <submittedName>
        <fullName evidence="2">Uncharacterized protein</fullName>
    </submittedName>
</protein>
<gene>
    <name evidence="2" type="ORF">QJS04_geneDACA003767</name>
</gene>
<accession>A0AAV9BFB3</accession>
<evidence type="ECO:0000256" key="1">
    <source>
        <dbReference type="SAM" id="MobiDB-lite"/>
    </source>
</evidence>
<organism evidence="2 3">
    <name type="scientific">Acorus gramineus</name>
    <name type="common">Dwarf sweet flag</name>
    <dbReference type="NCBI Taxonomy" id="55184"/>
    <lineage>
        <taxon>Eukaryota</taxon>
        <taxon>Viridiplantae</taxon>
        <taxon>Streptophyta</taxon>
        <taxon>Embryophyta</taxon>
        <taxon>Tracheophyta</taxon>
        <taxon>Spermatophyta</taxon>
        <taxon>Magnoliopsida</taxon>
        <taxon>Liliopsida</taxon>
        <taxon>Acoraceae</taxon>
        <taxon>Acorus</taxon>
    </lineage>
</organism>
<evidence type="ECO:0000313" key="2">
    <source>
        <dbReference type="EMBL" id="KAK1275131.1"/>
    </source>
</evidence>
<dbReference type="Proteomes" id="UP001179952">
    <property type="component" value="Unassembled WGS sequence"/>
</dbReference>
<feature type="region of interest" description="Disordered" evidence="1">
    <location>
        <begin position="30"/>
        <end position="61"/>
    </location>
</feature>
<dbReference type="EMBL" id="JAUJYN010000003">
    <property type="protein sequence ID" value="KAK1275131.1"/>
    <property type="molecule type" value="Genomic_DNA"/>
</dbReference>
<keyword evidence="3" id="KW-1185">Reference proteome</keyword>
<sequence length="158" mass="17434">MEDDLDLNMYRGRDSSFKHKLRSSCFGCCFRSSSSRRGGPDSPPADGGGGDDRPRLIRSSSAWIRSRAQELPELRDKCRNLISRIGRGRSTAVGRTGGGDFRYDPLSYALNFDEGDDDDDELAADEFRYRNFSSRLPASPPPPPVAATAAQPREIACN</sequence>
<feature type="region of interest" description="Disordered" evidence="1">
    <location>
        <begin position="133"/>
        <end position="158"/>
    </location>
</feature>
<dbReference type="AlphaFoldDB" id="A0AAV9BFB3"/>
<dbReference type="PANTHER" id="PTHR33168">
    <property type="entry name" value="STRESS INDUCED PROTEIN-RELATED"/>
    <property type="match status" value="1"/>
</dbReference>
<reference evidence="2" key="2">
    <citation type="submission" date="2023-06" db="EMBL/GenBank/DDBJ databases">
        <authorList>
            <person name="Ma L."/>
            <person name="Liu K.-W."/>
            <person name="Li Z."/>
            <person name="Hsiao Y.-Y."/>
            <person name="Qi Y."/>
            <person name="Fu T."/>
            <person name="Tang G."/>
            <person name="Zhang D."/>
            <person name="Sun W.-H."/>
            <person name="Liu D.-K."/>
            <person name="Li Y."/>
            <person name="Chen G.-Z."/>
            <person name="Liu X.-D."/>
            <person name="Liao X.-Y."/>
            <person name="Jiang Y.-T."/>
            <person name="Yu X."/>
            <person name="Hao Y."/>
            <person name="Huang J."/>
            <person name="Zhao X.-W."/>
            <person name="Ke S."/>
            <person name="Chen Y.-Y."/>
            <person name="Wu W.-L."/>
            <person name="Hsu J.-L."/>
            <person name="Lin Y.-F."/>
            <person name="Huang M.-D."/>
            <person name="Li C.-Y."/>
            <person name="Huang L."/>
            <person name="Wang Z.-W."/>
            <person name="Zhao X."/>
            <person name="Zhong W.-Y."/>
            <person name="Peng D.-H."/>
            <person name="Ahmad S."/>
            <person name="Lan S."/>
            <person name="Zhang J.-S."/>
            <person name="Tsai W.-C."/>
            <person name="Van De Peer Y."/>
            <person name="Liu Z.-J."/>
        </authorList>
    </citation>
    <scope>NUCLEOTIDE SEQUENCE</scope>
    <source>
        <strain evidence="2">SCP</strain>
        <tissue evidence="2">Leaves</tissue>
    </source>
</reference>